<evidence type="ECO:0000256" key="3">
    <source>
        <dbReference type="ARBA" id="ARBA00007401"/>
    </source>
</evidence>
<dbReference type="PRINTS" id="PR00132">
    <property type="entry name" value="GLHYDRLASE2"/>
</dbReference>
<dbReference type="InterPro" id="IPR023232">
    <property type="entry name" value="Glyco_hydro_2_AS"/>
</dbReference>
<feature type="region of interest" description="Disordered" evidence="11">
    <location>
        <begin position="964"/>
        <end position="983"/>
    </location>
</feature>
<dbReference type="Gene3D" id="2.60.40.10">
    <property type="entry name" value="Immunoglobulins"/>
    <property type="match status" value="2"/>
</dbReference>
<dbReference type="InterPro" id="IPR004199">
    <property type="entry name" value="B-gal_small/dom_5"/>
</dbReference>
<dbReference type="InterPro" id="IPR050347">
    <property type="entry name" value="Bact_Beta-galactosidase"/>
</dbReference>
<dbReference type="SMART" id="SM01038">
    <property type="entry name" value="Bgal_small_N"/>
    <property type="match status" value="1"/>
</dbReference>
<dbReference type="RefSeq" id="WP_296942411.1">
    <property type="nucleotide sequence ID" value="NZ_LT599032.1"/>
</dbReference>
<sequence>MKKTLFLLSVFLCSGLFAQNNIPDWENPEVFAVNKEETRATSLPYPSDQLALTDDYAASPYYQLLDGMWKFYWVPKVAEVPEGFYKENYDASKWVNMPVPGNWEFNGYGIPMYVNTGFGFPKNPPHIDREDSPTGAYRHEFNIPDNWDGRKVFIHFEGGTNSMYVWVNGQKVGYTENSKSPAEFDITKYIRKGKNILACEVHKFSDGSYIEDQDMWRLGGINRSVYLYTTAQTRIWDFFAHPDLDKNYKNGVFSVDVKLKNYTNTAQAQTVDVTIVDNAGKKVFAKSQKATIPAENTSDLLFSGNVSNPLKWTAETPNLYTMLITLKDSKGNVVEATSHKIGFRKIEIKDGQLFVNGKKVFFKGVNLHEFNTNTGQVVTHKEMMRNLQLMKELNINAVRTSHYPQQPLWYKLCDEYGIYLVDEANLESHGLGYGPDNVSNFPEWHATHMDRIIRAVERDKNHASVIFWSLGNEASNGKAFFDMYDWAKARDNSRPVQYEQAYQKDRNTDIICHMYPSWENMKRDAAKDLGRPYIMCEYAHAMGNSMGNFQEYWDLMRSSKNMQGGFIWEWYNHGYPAKDEQDRFYWAYGGDLKGYNKMNDGNFVADGIISPDQNYIPHTHIVKKVYQNILFEAKDLDNGVITIINDFKFTDLTNKNYTYKWVLLKNGENAGEGTFDIVVPADTRKDLKLSIPAITAEAGTEYYLQLFAYSKEDTPFIKAGFEVAKGEFAFASNNYFAKSSDASGSLSIDKKDDKIIVTSGPLAYEFSSKDGRSLLSMTNDGKKVFNELPRLNFWRAPTDNDFGEWVQYNLRLWDAAGHNIIYTFKGSQEVNGGITVNYEAKLKGIEAKVDLIYTVNKDGSLTTTANYKALADDLPEMVRFGMIMTLPKQVDDFTWYGRGPWENYIDRNHDTFMGVWNGKVEEQAFAYYRPQETGNKTDVRWLTLKNKDGKGIKVTGAQPLSVSATNNKPEDLDPGMTKKQQHASDILPRNETVLCVDLFQRGVAGLNSWGASPLSPYRFFDKEYTYSYTISVLK</sequence>
<keyword evidence="8 10" id="KW-0326">Glycosidase</keyword>
<dbReference type="InterPro" id="IPR023230">
    <property type="entry name" value="Glyco_hydro_2_CS"/>
</dbReference>
<dbReference type="Gene3D" id="2.70.98.10">
    <property type="match status" value="1"/>
</dbReference>
<evidence type="ECO:0000256" key="12">
    <source>
        <dbReference type="SAM" id="SignalP"/>
    </source>
</evidence>
<dbReference type="SUPFAM" id="SSF74650">
    <property type="entry name" value="Galactose mutarotase-like"/>
    <property type="match status" value="1"/>
</dbReference>
<comment type="catalytic activity">
    <reaction evidence="1 10">
        <text>Hydrolysis of terminal non-reducing beta-D-galactose residues in beta-D-galactosides.</text>
        <dbReference type="EC" id="3.2.1.23"/>
    </reaction>
</comment>
<dbReference type="InterPro" id="IPR014718">
    <property type="entry name" value="GH-type_carb-bd"/>
</dbReference>
<dbReference type="PROSITE" id="PS00719">
    <property type="entry name" value="GLYCOSYL_HYDROL_F2_1"/>
    <property type="match status" value="1"/>
</dbReference>
<dbReference type="Pfam" id="PF02836">
    <property type="entry name" value="Glyco_hydro_2_C"/>
    <property type="match status" value="1"/>
</dbReference>
<evidence type="ECO:0000256" key="6">
    <source>
        <dbReference type="ARBA" id="ARBA00022801"/>
    </source>
</evidence>
<dbReference type="InterPro" id="IPR006103">
    <property type="entry name" value="Glyco_hydro_2_cat"/>
</dbReference>
<dbReference type="Pfam" id="PF02837">
    <property type="entry name" value="Glyco_hydro_2_N"/>
    <property type="match status" value="1"/>
</dbReference>
<dbReference type="AlphaFoldDB" id="A0A212JUW2"/>
<feature type="domain" description="Beta galactosidase small chain/" evidence="13">
    <location>
        <begin position="756"/>
        <end position="1031"/>
    </location>
</feature>
<dbReference type="PANTHER" id="PTHR46323:SF2">
    <property type="entry name" value="BETA-GALACTOSIDASE"/>
    <property type="match status" value="1"/>
</dbReference>
<dbReference type="Pfam" id="PF16353">
    <property type="entry name" value="LacZ_4"/>
    <property type="match status" value="1"/>
</dbReference>
<dbReference type="InterPro" id="IPR032312">
    <property type="entry name" value="LacZ_4"/>
</dbReference>
<dbReference type="PROSITE" id="PS00608">
    <property type="entry name" value="GLYCOSYL_HYDROL_F2_2"/>
    <property type="match status" value="1"/>
</dbReference>
<keyword evidence="7" id="KW-0106">Calcium</keyword>
<dbReference type="GO" id="GO:0004565">
    <property type="term" value="F:beta-galactosidase activity"/>
    <property type="evidence" value="ECO:0007669"/>
    <property type="project" value="UniProtKB-EC"/>
</dbReference>
<dbReference type="Gene3D" id="3.20.20.80">
    <property type="entry name" value="Glycosidases"/>
    <property type="match status" value="1"/>
</dbReference>
<accession>A0A212JUW2</accession>
<dbReference type="InterPro" id="IPR008979">
    <property type="entry name" value="Galactose-bd-like_sf"/>
</dbReference>
<dbReference type="PANTHER" id="PTHR46323">
    <property type="entry name" value="BETA-GALACTOSIDASE"/>
    <property type="match status" value="1"/>
</dbReference>
<keyword evidence="12" id="KW-0732">Signal</keyword>
<dbReference type="GO" id="GO:0030246">
    <property type="term" value="F:carbohydrate binding"/>
    <property type="evidence" value="ECO:0007669"/>
    <property type="project" value="InterPro"/>
</dbReference>
<dbReference type="SUPFAM" id="SSF49785">
    <property type="entry name" value="Galactose-binding domain-like"/>
    <property type="match status" value="1"/>
</dbReference>
<dbReference type="InterPro" id="IPR036156">
    <property type="entry name" value="Beta-gal/glucu_dom_sf"/>
</dbReference>
<dbReference type="InterPro" id="IPR006101">
    <property type="entry name" value="Glyco_hydro_2"/>
</dbReference>
<evidence type="ECO:0000256" key="8">
    <source>
        <dbReference type="ARBA" id="ARBA00023295"/>
    </source>
</evidence>
<dbReference type="GO" id="GO:0009341">
    <property type="term" value="C:beta-galactosidase complex"/>
    <property type="evidence" value="ECO:0007669"/>
    <property type="project" value="InterPro"/>
</dbReference>
<dbReference type="InterPro" id="IPR017853">
    <property type="entry name" value="GH"/>
</dbReference>
<evidence type="ECO:0000259" key="13">
    <source>
        <dbReference type="SMART" id="SM01038"/>
    </source>
</evidence>
<reference evidence="14" key="1">
    <citation type="submission" date="2016-04" db="EMBL/GenBank/DDBJ databases">
        <authorList>
            <person name="Evans L.H."/>
            <person name="Alamgir A."/>
            <person name="Owens N."/>
            <person name="Weber N.D."/>
            <person name="Virtaneva K."/>
            <person name="Barbian K."/>
            <person name="Babar A."/>
            <person name="Rosenke K."/>
        </authorList>
    </citation>
    <scope>NUCLEOTIDE SEQUENCE</scope>
    <source>
        <strain evidence="14">86-1</strain>
    </source>
</reference>
<evidence type="ECO:0000256" key="11">
    <source>
        <dbReference type="SAM" id="MobiDB-lite"/>
    </source>
</evidence>
<evidence type="ECO:0000313" key="14">
    <source>
        <dbReference type="EMBL" id="SBW03193.1"/>
    </source>
</evidence>
<protein>
    <recommendedName>
        <fullName evidence="5 10">Beta-galactosidase</fullName>
        <ecNumber evidence="5 10">3.2.1.23</ecNumber>
    </recommendedName>
    <alternativeName>
        <fullName evidence="9 10">Lactase</fullName>
    </alternativeName>
</protein>
<proteinExistence type="inferred from homology"/>
<dbReference type="InterPro" id="IPR006102">
    <property type="entry name" value="Ig-like_GH2"/>
</dbReference>
<organism evidence="14">
    <name type="scientific">uncultured Dysgonomonas sp</name>
    <dbReference type="NCBI Taxonomy" id="206096"/>
    <lineage>
        <taxon>Bacteria</taxon>
        <taxon>Pseudomonadati</taxon>
        <taxon>Bacteroidota</taxon>
        <taxon>Bacteroidia</taxon>
        <taxon>Bacteroidales</taxon>
        <taxon>Dysgonomonadaceae</taxon>
        <taxon>Dysgonomonas</taxon>
        <taxon>environmental samples</taxon>
    </lineage>
</organism>
<dbReference type="EC" id="3.2.1.23" evidence="5 10"/>
<dbReference type="InterPro" id="IPR011013">
    <property type="entry name" value="Gal_mutarotase_sf_dom"/>
</dbReference>
<comment type="subunit">
    <text evidence="4">Monomer.</text>
</comment>
<evidence type="ECO:0000256" key="4">
    <source>
        <dbReference type="ARBA" id="ARBA00011245"/>
    </source>
</evidence>
<comment type="cofactor">
    <cofactor evidence="2">
        <name>Ca(2+)</name>
        <dbReference type="ChEBI" id="CHEBI:29108"/>
    </cofactor>
</comment>
<evidence type="ECO:0000256" key="1">
    <source>
        <dbReference type="ARBA" id="ARBA00001412"/>
    </source>
</evidence>
<evidence type="ECO:0000256" key="10">
    <source>
        <dbReference type="RuleBase" id="RU361154"/>
    </source>
</evidence>
<feature type="chain" id="PRO_5013143553" description="Beta-galactosidase" evidence="12">
    <location>
        <begin position="19"/>
        <end position="1034"/>
    </location>
</feature>
<evidence type="ECO:0000256" key="9">
    <source>
        <dbReference type="ARBA" id="ARBA00032230"/>
    </source>
</evidence>
<dbReference type="Gene3D" id="2.60.120.260">
    <property type="entry name" value="Galactose-binding domain-like"/>
    <property type="match status" value="1"/>
</dbReference>
<comment type="similarity">
    <text evidence="3 10">Belongs to the glycosyl hydrolase 2 family.</text>
</comment>
<dbReference type="GO" id="GO:0005990">
    <property type="term" value="P:lactose catabolic process"/>
    <property type="evidence" value="ECO:0007669"/>
    <property type="project" value="TreeGrafter"/>
</dbReference>
<dbReference type="EMBL" id="FLUM01000003">
    <property type="protein sequence ID" value="SBW03193.1"/>
    <property type="molecule type" value="Genomic_DNA"/>
</dbReference>
<evidence type="ECO:0000256" key="5">
    <source>
        <dbReference type="ARBA" id="ARBA00012756"/>
    </source>
</evidence>
<evidence type="ECO:0000256" key="2">
    <source>
        <dbReference type="ARBA" id="ARBA00001913"/>
    </source>
</evidence>
<keyword evidence="6 10" id="KW-0378">Hydrolase</keyword>
<dbReference type="SUPFAM" id="SSF49303">
    <property type="entry name" value="beta-Galactosidase/glucuronidase domain"/>
    <property type="match status" value="2"/>
</dbReference>
<dbReference type="FunFam" id="2.60.40.10:FF:000680">
    <property type="entry name" value="Beta-galactosidase"/>
    <property type="match status" value="1"/>
</dbReference>
<dbReference type="InterPro" id="IPR006104">
    <property type="entry name" value="Glyco_hydro_2_N"/>
</dbReference>
<evidence type="ECO:0000256" key="7">
    <source>
        <dbReference type="ARBA" id="ARBA00022837"/>
    </source>
</evidence>
<feature type="signal peptide" evidence="12">
    <location>
        <begin position="1"/>
        <end position="18"/>
    </location>
</feature>
<name>A0A212JUW2_9BACT</name>
<dbReference type="Pfam" id="PF02929">
    <property type="entry name" value="Bgal_small_N"/>
    <property type="match status" value="1"/>
</dbReference>
<dbReference type="InterPro" id="IPR013783">
    <property type="entry name" value="Ig-like_fold"/>
</dbReference>
<gene>
    <name evidence="14" type="ORF">KL86DYS1_30511</name>
</gene>
<dbReference type="SUPFAM" id="SSF51445">
    <property type="entry name" value="(Trans)glycosidases"/>
    <property type="match status" value="1"/>
</dbReference>
<dbReference type="Pfam" id="PF00703">
    <property type="entry name" value="Glyco_hydro_2"/>
    <property type="match status" value="1"/>
</dbReference>